<protein>
    <submittedName>
        <fullName evidence="2">3-hydroxybutyryl-CoA dehydrogenase</fullName>
    </submittedName>
</protein>
<dbReference type="AlphaFoldDB" id="A0A327QHI8"/>
<evidence type="ECO:0000313" key="2">
    <source>
        <dbReference type="EMBL" id="RAJ03870.1"/>
    </source>
</evidence>
<dbReference type="PANTHER" id="PTHR48075">
    <property type="entry name" value="3-HYDROXYACYL-COA DEHYDROGENASE FAMILY PROTEIN"/>
    <property type="match status" value="1"/>
</dbReference>
<dbReference type="GO" id="GO:0016616">
    <property type="term" value="F:oxidoreductase activity, acting on the CH-OH group of donors, NAD or NADP as acceptor"/>
    <property type="evidence" value="ECO:0007669"/>
    <property type="project" value="InterPro"/>
</dbReference>
<evidence type="ECO:0000259" key="1">
    <source>
        <dbReference type="Pfam" id="PF00725"/>
    </source>
</evidence>
<proteinExistence type="predicted"/>
<dbReference type="SUPFAM" id="SSF48179">
    <property type="entry name" value="6-phosphogluconate dehydrogenase C-terminal domain-like"/>
    <property type="match status" value="1"/>
</dbReference>
<dbReference type="InterPro" id="IPR013328">
    <property type="entry name" value="6PGD_dom2"/>
</dbReference>
<accession>A0A327QHI8</accession>
<organism evidence="2 3">
    <name type="scientific">Chitinophaga skermanii</name>
    <dbReference type="NCBI Taxonomy" id="331697"/>
    <lineage>
        <taxon>Bacteria</taxon>
        <taxon>Pseudomonadati</taxon>
        <taxon>Bacteroidota</taxon>
        <taxon>Chitinophagia</taxon>
        <taxon>Chitinophagales</taxon>
        <taxon>Chitinophagaceae</taxon>
        <taxon>Chitinophaga</taxon>
    </lineage>
</organism>
<comment type="caution">
    <text evidence="2">The sequence shown here is derived from an EMBL/GenBank/DDBJ whole genome shotgun (WGS) entry which is preliminary data.</text>
</comment>
<gene>
    <name evidence="2" type="ORF">LX64_02747</name>
</gene>
<dbReference type="RefSeq" id="WP_111598202.1">
    <property type="nucleotide sequence ID" value="NZ_QLLL01000005.1"/>
</dbReference>
<reference evidence="2 3" key="1">
    <citation type="submission" date="2018-06" db="EMBL/GenBank/DDBJ databases">
        <title>Genomic Encyclopedia of Archaeal and Bacterial Type Strains, Phase II (KMG-II): from individual species to whole genera.</title>
        <authorList>
            <person name="Goeker M."/>
        </authorList>
    </citation>
    <scope>NUCLEOTIDE SEQUENCE [LARGE SCALE GENOMIC DNA]</scope>
    <source>
        <strain evidence="2 3">DSM 23857</strain>
    </source>
</reference>
<dbReference type="InterPro" id="IPR006108">
    <property type="entry name" value="3HC_DH_C"/>
</dbReference>
<dbReference type="PANTHER" id="PTHR48075:SF5">
    <property type="entry name" value="3-HYDROXYBUTYRYL-COA DEHYDROGENASE"/>
    <property type="match status" value="1"/>
</dbReference>
<dbReference type="InterPro" id="IPR008927">
    <property type="entry name" value="6-PGluconate_DH-like_C_sf"/>
</dbReference>
<name>A0A327QHI8_9BACT</name>
<dbReference type="GO" id="GO:0006631">
    <property type="term" value="P:fatty acid metabolic process"/>
    <property type="evidence" value="ECO:0007669"/>
    <property type="project" value="InterPro"/>
</dbReference>
<dbReference type="Gene3D" id="1.10.1040.10">
    <property type="entry name" value="N-(1-d-carboxylethyl)-l-norvaline Dehydrogenase, domain 2"/>
    <property type="match status" value="1"/>
</dbReference>
<evidence type="ECO:0000313" key="3">
    <source>
        <dbReference type="Proteomes" id="UP000249547"/>
    </source>
</evidence>
<keyword evidence="3" id="KW-1185">Reference proteome</keyword>
<dbReference type="Pfam" id="PF00725">
    <property type="entry name" value="3HCDH"/>
    <property type="match status" value="1"/>
</dbReference>
<dbReference type="Proteomes" id="UP000249547">
    <property type="component" value="Unassembled WGS sequence"/>
</dbReference>
<sequence>MKILVIGDEKRWEMLNQKGFGEHEAEWHNDIHTVQGWERFDWVIDLVLDDHYQHLSTYILYPELPVLGCTVKMSLDDVWPLLGKAREKNVFGANFLPGFIDRNSLEVSAAAGGSTEKLDKFLSSLQWPYEVVKDEVGMVAARVVCMIINEAYNTAGEGTASREDIDISMKLGTNYPYGPFEWAEKIGIKNVYELLSAVHQRTGNERYAISEYLQQAYEAAVKVG</sequence>
<dbReference type="EMBL" id="QLLL01000005">
    <property type="protein sequence ID" value="RAJ03870.1"/>
    <property type="molecule type" value="Genomic_DNA"/>
</dbReference>
<feature type="domain" description="3-hydroxyacyl-CoA dehydrogenase C-terminal" evidence="1">
    <location>
        <begin position="137"/>
        <end position="219"/>
    </location>
</feature>
<dbReference type="OrthoDB" id="2986269at2"/>